<dbReference type="RefSeq" id="XP_009165909.1">
    <property type="nucleotide sequence ID" value="XM_009167645.1"/>
</dbReference>
<keyword evidence="3" id="KW-1185">Reference proteome</keyword>
<dbReference type="AlphaFoldDB" id="A0A075AHR6"/>
<accession>A0A075AHR6</accession>
<keyword evidence="1" id="KW-0732">Signal</keyword>
<proteinExistence type="predicted"/>
<dbReference type="EMBL" id="KL596662">
    <property type="protein sequence ID" value="KER30349.1"/>
    <property type="molecule type" value="Genomic_DNA"/>
</dbReference>
<dbReference type="Proteomes" id="UP000054324">
    <property type="component" value="Unassembled WGS sequence"/>
</dbReference>
<name>A0A075AHR6_OPIVI</name>
<feature type="non-terminal residue" evidence="2">
    <location>
        <position position="42"/>
    </location>
</feature>
<evidence type="ECO:0000256" key="1">
    <source>
        <dbReference type="SAM" id="SignalP"/>
    </source>
</evidence>
<reference evidence="2 3" key="1">
    <citation type="submission" date="2013-11" db="EMBL/GenBank/DDBJ databases">
        <title>Opisthorchis viverrini - life in the bile duct.</title>
        <authorList>
            <person name="Young N.D."/>
            <person name="Nagarajan N."/>
            <person name="Lin S.J."/>
            <person name="Korhonen P.K."/>
            <person name="Jex A.R."/>
            <person name="Hall R.S."/>
            <person name="Safavi-Hemami H."/>
            <person name="Kaewkong W."/>
            <person name="Bertrand D."/>
            <person name="Gao S."/>
            <person name="Seet Q."/>
            <person name="Wongkham S."/>
            <person name="Teh B.T."/>
            <person name="Wongkham C."/>
            <person name="Intapan P.M."/>
            <person name="Maleewong W."/>
            <person name="Yang X."/>
            <person name="Hu M."/>
            <person name="Wang Z."/>
            <person name="Hofmann A."/>
            <person name="Sternberg P.W."/>
            <person name="Tan P."/>
            <person name="Wang J."/>
            <person name="Gasser R.B."/>
        </authorList>
    </citation>
    <scope>NUCLEOTIDE SEQUENCE [LARGE SCALE GENOMIC DNA]</scope>
</reference>
<gene>
    <name evidence="2" type="ORF">T265_13179</name>
</gene>
<dbReference type="KEGG" id="ovi:T265_13179"/>
<evidence type="ECO:0000313" key="2">
    <source>
        <dbReference type="EMBL" id="KER30349.1"/>
    </source>
</evidence>
<feature type="signal peptide" evidence="1">
    <location>
        <begin position="1"/>
        <end position="23"/>
    </location>
</feature>
<evidence type="ECO:0000313" key="3">
    <source>
        <dbReference type="Proteomes" id="UP000054324"/>
    </source>
</evidence>
<organism evidence="2 3">
    <name type="scientific">Opisthorchis viverrini</name>
    <name type="common">Southeast Asian liver fluke</name>
    <dbReference type="NCBI Taxonomy" id="6198"/>
    <lineage>
        <taxon>Eukaryota</taxon>
        <taxon>Metazoa</taxon>
        <taxon>Spiralia</taxon>
        <taxon>Lophotrochozoa</taxon>
        <taxon>Platyhelminthes</taxon>
        <taxon>Trematoda</taxon>
        <taxon>Digenea</taxon>
        <taxon>Opisthorchiida</taxon>
        <taxon>Opisthorchiata</taxon>
        <taxon>Opisthorchiidae</taxon>
        <taxon>Opisthorchis</taxon>
    </lineage>
</organism>
<dbReference type="GeneID" id="20327347"/>
<protein>
    <submittedName>
        <fullName evidence="2">Uncharacterized protein</fullName>
    </submittedName>
</protein>
<feature type="chain" id="PRO_5001704637" evidence="1">
    <location>
        <begin position="24"/>
        <end position="42"/>
    </location>
</feature>
<dbReference type="CTD" id="20327347"/>
<sequence length="42" mass="4634">MSQILYVFCAFVLLSCLEEQVLAPGPLLATEHEQTTIIVTPD</sequence>